<dbReference type="Proteomes" id="UP000193144">
    <property type="component" value="Unassembled WGS sequence"/>
</dbReference>
<dbReference type="SUPFAM" id="SSF53335">
    <property type="entry name" value="S-adenosyl-L-methionine-dependent methyltransferases"/>
    <property type="match status" value="1"/>
</dbReference>
<dbReference type="Gene3D" id="3.40.50.150">
    <property type="entry name" value="Vaccinia Virus protein VP39"/>
    <property type="match status" value="1"/>
</dbReference>
<sequence>MSTSPQPQTTPPAALFDKINKAYWNDPSVASTYTRAENATVPFARHLVQKSGLPNTLTSPISVFDLACGNGALASALYSSIPPSKWPLVTLLGGDKSEPMVSYMVSRAKSQGWTGLTGKVVDGTDMHDIPKHEFTHVFVNFGIFMMPPATLGTCHDLLVRDKGFVGISTWSYLPWMRFVKKAISRMSAPQPYCPSGEEVAAKVYNNIPWSSPSFLTSTLKEHGFVDVEAETVRATAECGTPAEFCETMQMPLQLVAGFWGGEGEEKKILLDGLSKMFREVVVEEVGGEEGSLSMEFEAVLTTGWTKAQ</sequence>
<evidence type="ECO:0000313" key="2">
    <source>
        <dbReference type="Proteomes" id="UP000193144"/>
    </source>
</evidence>
<organism evidence="1 2">
    <name type="scientific">Clohesyomyces aquaticus</name>
    <dbReference type="NCBI Taxonomy" id="1231657"/>
    <lineage>
        <taxon>Eukaryota</taxon>
        <taxon>Fungi</taxon>
        <taxon>Dikarya</taxon>
        <taxon>Ascomycota</taxon>
        <taxon>Pezizomycotina</taxon>
        <taxon>Dothideomycetes</taxon>
        <taxon>Pleosporomycetidae</taxon>
        <taxon>Pleosporales</taxon>
        <taxon>Lindgomycetaceae</taxon>
        <taxon>Clohesyomyces</taxon>
    </lineage>
</organism>
<dbReference type="OrthoDB" id="2013972at2759"/>
<dbReference type="CDD" id="cd02440">
    <property type="entry name" value="AdoMet_MTases"/>
    <property type="match status" value="1"/>
</dbReference>
<dbReference type="EMBL" id="MCFA01000113">
    <property type="protein sequence ID" value="ORY06891.1"/>
    <property type="molecule type" value="Genomic_DNA"/>
</dbReference>
<name>A0A1Y1Z9G2_9PLEO</name>
<comment type="caution">
    <text evidence="1">The sequence shown here is derived from an EMBL/GenBank/DDBJ whole genome shotgun (WGS) entry which is preliminary data.</text>
</comment>
<evidence type="ECO:0000313" key="1">
    <source>
        <dbReference type="EMBL" id="ORY06891.1"/>
    </source>
</evidence>
<protein>
    <recommendedName>
        <fullName evidence="3">S-adenosyl-L-methionine-dependent methyltransferase</fullName>
    </recommendedName>
</protein>
<reference evidence="1 2" key="1">
    <citation type="submission" date="2016-07" db="EMBL/GenBank/DDBJ databases">
        <title>Pervasive Adenine N6-methylation of Active Genes in Fungi.</title>
        <authorList>
            <consortium name="DOE Joint Genome Institute"/>
            <person name="Mondo S.J."/>
            <person name="Dannebaum R.O."/>
            <person name="Kuo R.C."/>
            <person name="Labutti K."/>
            <person name="Haridas S."/>
            <person name="Kuo A."/>
            <person name="Salamov A."/>
            <person name="Ahrendt S.R."/>
            <person name="Lipzen A."/>
            <person name="Sullivan W."/>
            <person name="Andreopoulos W.B."/>
            <person name="Clum A."/>
            <person name="Lindquist E."/>
            <person name="Daum C."/>
            <person name="Ramamoorthy G.K."/>
            <person name="Gryganskyi A."/>
            <person name="Culley D."/>
            <person name="Magnuson J.K."/>
            <person name="James T.Y."/>
            <person name="O'Malley M.A."/>
            <person name="Stajich J.E."/>
            <person name="Spatafora J.W."/>
            <person name="Visel A."/>
            <person name="Grigoriev I.V."/>
        </authorList>
    </citation>
    <scope>NUCLEOTIDE SEQUENCE [LARGE SCALE GENOMIC DNA]</scope>
    <source>
        <strain evidence="1 2">CBS 115471</strain>
    </source>
</reference>
<dbReference type="AlphaFoldDB" id="A0A1Y1Z9G2"/>
<dbReference type="InterPro" id="IPR029063">
    <property type="entry name" value="SAM-dependent_MTases_sf"/>
</dbReference>
<accession>A0A1Y1Z9G2</accession>
<proteinExistence type="predicted"/>
<evidence type="ECO:0008006" key="3">
    <source>
        <dbReference type="Google" id="ProtNLM"/>
    </source>
</evidence>
<keyword evidence="2" id="KW-1185">Reference proteome</keyword>
<gene>
    <name evidence="1" type="ORF">BCR34DRAFT_590464</name>
</gene>